<gene>
    <name evidence="1" type="ORF">HYH03_005016</name>
</gene>
<keyword evidence="2" id="KW-1185">Reference proteome</keyword>
<reference evidence="1" key="1">
    <citation type="journal article" date="2020" name="bioRxiv">
        <title>Comparative genomics of Chlamydomonas.</title>
        <authorList>
            <person name="Craig R.J."/>
            <person name="Hasan A.R."/>
            <person name="Ness R.W."/>
            <person name="Keightley P.D."/>
        </authorList>
    </citation>
    <scope>NUCLEOTIDE SEQUENCE</scope>
    <source>
        <strain evidence="1">CCAP 11/70</strain>
    </source>
</reference>
<name>A0A835Y6P0_9CHLO</name>
<organism evidence="1 2">
    <name type="scientific">Edaphochlamys debaryana</name>
    <dbReference type="NCBI Taxonomy" id="47281"/>
    <lineage>
        <taxon>Eukaryota</taxon>
        <taxon>Viridiplantae</taxon>
        <taxon>Chlorophyta</taxon>
        <taxon>core chlorophytes</taxon>
        <taxon>Chlorophyceae</taxon>
        <taxon>CS clade</taxon>
        <taxon>Chlamydomonadales</taxon>
        <taxon>Chlamydomonadales incertae sedis</taxon>
        <taxon>Edaphochlamys</taxon>
    </lineage>
</organism>
<evidence type="ECO:0000313" key="1">
    <source>
        <dbReference type="EMBL" id="KAG2497013.1"/>
    </source>
</evidence>
<proteinExistence type="predicted"/>
<dbReference type="AlphaFoldDB" id="A0A835Y6P0"/>
<dbReference type="EMBL" id="JAEHOE010000016">
    <property type="protein sequence ID" value="KAG2497013.1"/>
    <property type="molecule type" value="Genomic_DNA"/>
</dbReference>
<dbReference type="Proteomes" id="UP000612055">
    <property type="component" value="Unassembled WGS sequence"/>
</dbReference>
<protein>
    <submittedName>
        <fullName evidence="1">Uncharacterized protein</fullName>
    </submittedName>
</protein>
<sequence length="293" mass="31549">MPGAFLISSKAWFVSHRHKAVGAGNGSSLRIIGIFYPAPGMPVQPSAEMTITLASLFSSTYEAGPRTAAQFLVIFPGLSLDVAASRRPPLLPAPTYGYDTLEAWLATSTPEQRSERSRKAWETQEGLGNGLPAYMAGFTPEQWSERVASIYQTLAEEGRGLPAYMAGFTPEQWSERMASIYQTLAEEGRGLPAYKATATPDQLSANATTAWETQQGLGNGLPAYKATVTPDQLAAYSRKGLLKRRQGMCLCGVCKRCKDRANSARYRAKKAAAKAAAKAVMGAVVEVVDLTED</sequence>
<evidence type="ECO:0000313" key="2">
    <source>
        <dbReference type="Proteomes" id="UP000612055"/>
    </source>
</evidence>
<accession>A0A835Y6P0</accession>
<comment type="caution">
    <text evidence="1">The sequence shown here is derived from an EMBL/GenBank/DDBJ whole genome shotgun (WGS) entry which is preliminary data.</text>
</comment>